<evidence type="ECO:0000313" key="1">
    <source>
        <dbReference type="EMBL" id="AFL81863.1"/>
    </source>
</evidence>
<dbReference type="HOGENOM" id="CLU_3163730_0_0_10"/>
<dbReference type="EMBL" id="CP003280">
    <property type="protein sequence ID" value="AFL81863.1"/>
    <property type="molecule type" value="Genomic_DNA"/>
</dbReference>
<dbReference type="AlphaFoldDB" id="I3YXZ5"/>
<dbReference type="RefSeq" id="WP_014783112.1">
    <property type="nucleotide sequence ID" value="NC_018013.1"/>
</dbReference>
<evidence type="ECO:0000313" key="2">
    <source>
        <dbReference type="Proteomes" id="UP000006049"/>
    </source>
</evidence>
<gene>
    <name evidence="1" type="ordered locus">Aeqsu_2403</name>
</gene>
<accession>I3YXZ5</accession>
<proteinExistence type="predicted"/>
<dbReference type="Proteomes" id="UP000006049">
    <property type="component" value="Chromosome"/>
</dbReference>
<reference evidence="1 2" key="1">
    <citation type="submission" date="2012-06" db="EMBL/GenBank/DDBJ databases">
        <title>The complete genome of Aequorivita sublithincola DSM 14238.</title>
        <authorList>
            <consortium name="US DOE Joint Genome Institute (JGI-PGF)"/>
            <person name="Lucas S."/>
            <person name="Copeland A."/>
            <person name="Lapidus A."/>
            <person name="Goodwin L."/>
            <person name="Pitluck S."/>
            <person name="Peters L."/>
            <person name="Munk A.C.C."/>
            <person name="Kyrpides N."/>
            <person name="Mavromatis K."/>
            <person name="Pagani I."/>
            <person name="Ivanova N."/>
            <person name="Ovchinnikova G."/>
            <person name="Zeytun A."/>
            <person name="Detter J.C."/>
            <person name="Han C."/>
            <person name="Land M."/>
            <person name="Hauser L."/>
            <person name="Markowitz V."/>
            <person name="Cheng J.-F."/>
            <person name="Hugenholtz P."/>
            <person name="Woyke T."/>
            <person name="Wu D."/>
            <person name="Tindall B."/>
            <person name="Faehnrich R."/>
            <person name="Brambilla E."/>
            <person name="Klenk H.-P."/>
            <person name="Eisen J.A."/>
        </authorList>
    </citation>
    <scope>NUCLEOTIDE SEQUENCE [LARGE SCALE GENOMIC DNA]</scope>
    <source>
        <strain evidence="2">DSM 14238 / LMG 21431 / ACAM 643 / 9-3</strain>
    </source>
</reference>
<dbReference type="STRING" id="746697.Aeqsu_2403"/>
<protein>
    <submittedName>
        <fullName evidence="1">Uncharacterized protein</fullName>
    </submittedName>
</protein>
<organism evidence="1 2">
    <name type="scientific">Aequorivita sublithincola (strain DSM 14238 / LMG 21431 / ACAM 643 / 9-3)</name>
    <dbReference type="NCBI Taxonomy" id="746697"/>
    <lineage>
        <taxon>Bacteria</taxon>
        <taxon>Pseudomonadati</taxon>
        <taxon>Bacteroidota</taxon>
        <taxon>Flavobacteriia</taxon>
        <taxon>Flavobacteriales</taxon>
        <taxon>Flavobacteriaceae</taxon>
        <taxon>Aequorivita</taxon>
    </lineage>
</organism>
<dbReference type="KEGG" id="asl:Aeqsu_2403"/>
<keyword evidence="2" id="KW-1185">Reference proteome</keyword>
<name>I3YXZ5_AEQSU</name>
<sequence length="47" mass="5419">MNQTLKNLKKLHILGMLSKDAKLEVEKRLKERLETYASEGNSRISFG</sequence>